<dbReference type="Pfam" id="PF00563">
    <property type="entry name" value="EAL"/>
    <property type="match status" value="1"/>
</dbReference>
<evidence type="ECO:0000313" key="5">
    <source>
        <dbReference type="EMBL" id="OAM96928.1"/>
    </source>
</evidence>
<dbReference type="Gene3D" id="3.30.70.270">
    <property type="match status" value="1"/>
</dbReference>
<dbReference type="Proteomes" id="UP001150001">
    <property type="component" value="Unassembled WGS sequence"/>
</dbReference>
<feature type="domain" description="EAL" evidence="2">
    <location>
        <begin position="271"/>
        <end position="524"/>
    </location>
</feature>
<organism evidence="5 7">
    <name type="scientific">Vibrio europaeus</name>
    <dbReference type="NCBI Taxonomy" id="300876"/>
    <lineage>
        <taxon>Bacteria</taxon>
        <taxon>Pseudomonadati</taxon>
        <taxon>Pseudomonadota</taxon>
        <taxon>Gammaproteobacteria</taxon>
        <taxon>Vibrionales</taxon>
        <taxon>Vibrionaceae</taxon>
        <taxon>Vibrio</taxon>
        <taxon>Vibrio oreintalis group</taxon>
    </lineage>
</organism>
<dbReference type="EMBL" id="CP053543">
    <property type="protein sequence ID" value="QJY38911.1"/>
    <property type="molecule type" value="Genomic_DNA"/>
</dbReference>
<gene>
    <name evidence="5" type="ORF">AZ468_15290</name>
    <name evidence="6" type="ORF">HOO69_20365</name>
    <name evidence="4" type="ORF">OPW20_18295</name>
</gene>
<dbReference type="PROSITE" id="PS50887">
    <property type="entry name" value="GGDEF"/>
    <property type="match status" value="1"/>
</dbReference>
<keyword evidence="9" id="KW-1185">Reference proteome</keyword>
<dbReference type="OrthoDB" id="1316910at2"/>
<dbReference type="Gene3D" id="3.20.20.450">
    <property type="entry name" value="EAL domain"/>
    <property type="match status" value="1"/>
</dbReference>
<dbReference type="PROSITE" id="PS50883">
    <property type="entry name" value="EAL"/>
    <property type="match status" value="1"/>
</dbReference>
<keyword evidence="1" id="KW-1133">Transmembrane helix</keyword>
<dbReference type="NCBIfam" id="TIGR00254">
    <property type="entry name" value="GGDEF"/>
    <property type="match status" value="1"/>
</dbReference>
<dbReference type="PANTHER" id="PTHR33121:SF79">
    <property type="entry name" value="CYCLIC DI-GMP PHOSPHODIESTERASE PDED-RELATED"/>
    <property type="match status" value="1"/>
</dbReference>
<dbReference type="CDD" id="cd01949">
    <property type="entry name" value="GGDEF"/>
    <property type="match status" value="1"/>
</dbReference>
<reference evidence="6 8" key="2">
    <citation type="submission" date="2020-05" db="EMBL/GenBank/DDBJ databases">
        <title>First description outside Europe of the emergent pathogen for shellfish aquaculture Vibrio europaeus.</title>
        <authorList>
            <person name="Dubert J."/>
            <person name="Rojas R."/>
        </authorList>
    </citation>
    <scope>NUCLEOTIDE SEQUENCE [LARGE SCALE GENOMIC DNA]</scope>
    <source>
        <strain evidence="6 8">NPI-1</strain>
    </source>
</reference>
<dbReference type="EMBL" id="LUAX01000007">
    <property type="protein sequence ID" value="OAM96928.1"/>
    <property type="molecule type" value="Genomic_DNA"/>
</dbReference>
<dbReference type="Proteomes" id="UP000501443">
    <property type="component" value="Chromosome 2"/>
</dbReference>
<dbReference type="EMBL" id="JAPFIT010000019">
    <property type="protein sequence ID" value="MDC5742024.1"/>
    <property type="molecule type" value="Genomic_DNA"/>
</dbReference>
<accession>A0A178J5U6</accession>
<evidence type="ECO:0000313" key="4">
    <source>
        <dbReference type="EMBL" id="MDC5742024.1"/>
    </source>
</evidence>
<dbReference type="InterPro" id="IPR000160">
    <property type="entry name" value="GGDEF_dom"/>
</dbReference>
<keyword evidence="1" id="KW-0812">Transmembrane</keyword>
<evidence type="ECO:0000313" key="6">
    <source>
        <dbReference type="EMBL" id="QJY38911.1"/>
    </source>
</evidence>
<evidence type="ECO:0000313" key="7">
    <source>
        <dbReference type="Proteomes" id="UP000094761"/>
    </source>
</evidence>
<dbReference type="SMART" id="SM00267">
    <property type="entry name" value="GGDEF"/>
    <property type="match status" value="1"/>
</dbReference>
<dbReference type="RefSeq" id="WP_069668141.1">
    <property type="nucleotide sequence ID" value="NZ_CP053543.1"/>
</dbReference>
<feature type="transmembrane region" description="Helical" evidence="1">
    <location>
        <begin position="65"/>
        <end position="88"/>
    </location>
</feature>
<dbReference type="SUPFAM" id="SSF55073">
    <property type="entry name" value="Nucleotide cyclase"/>
    <property type="match status" value="1"/>
</dbReference>
<dbReference type="InterPro" id="IPR043128">
    <property type="entry name" value="Rev_trsase/Diguanyl_cyclase"/>
</dbReference>
<feature type="domain" description="GGDEF" evidence="3">
    <location>
        <begin position="131"/>
        <end position="262"/>
    </location>
</feature>
<dbReference type="Pfam" id="PF00990">
    <property type="entry name" value="GGDEF"/>
    <property type="match status" value="1"/>
</dbReference>
<dbReference type="SMART" id="SM00052">
    <property type="entry name" value="EAL"/>
    <property type="match status" value="1"/>
</dbReference>
<evidence type="ECO:0000313" key="9">
    <source>
        <dbReference type="Proteomes" id="UP001150001"/>
    </source>
</evidence>
<dbReference type="GO" id="GO:0071111">
    <property type="term" value="F:cyclic-guanylate-specific phosphodiesterase activity"/>
    <property type="evidence" value="ECO:0007669"/>
    <property type="project" value="InterPro"/>
</dbReference>
<dbReference type="CDD" id="cd01948">
    <property type="entry name" value="EAL"/>
    <property type="match status" value="1"/>
</dbReference>
<sequence length="535" mass="60113">MFTLAISLVLIGLCLLLAGLKTATQICKQTKHAGWRWLYFLIVSFVVGYSFVLMSLLAEQTISPILLGLSTILFCGSIFVYTVVSYSFTTIVQLKTLVRQEKYNALHDPLTNLPNRKHCIETIELLIEHDKPFDLMLLDVVNFKQVNDGMGHFCGDQLLVQIGQRISSLLEKGDFLARIGGDEFIVITPLRPELDIKHAAKRINQELHLPFSVDGFELTTSASIGISQFPLHGTDAEQMINASDIAMYWAKKAGRPFAIYDDSMSQGARRKLEISRNIDKALEENEFQIYYQPILCSVHGIVSGYEALIRWITKDGTTISPIDFIPIAEHSNKITSITAWVLDQVTQDIKTFETQGIRYPIHVNLSAKDLMGSKLETKLLELIEKNNKITDFIVLEITESTAINRLRSPEKLLENIRKLGFKISLDDFGTGYSSLSLLRDLPVDQIKIDRSFLYKLDNNERNGSIVANAISLAHGLGYTVVAEGVEDETVLDILKSQGCDYIQGFYYSPPLEIHSAINWTLLHNPPIISELAKIN</sequence>
<dbReference type="GeneID" id="78077075"/>
<evidence type="ECO:0000313" key="8">
    <source>
        <dbReference type="Proteomes" id="UP000501443"/>
    </source>
</evidence>
<evidence type="ECO:0000259" key="2">
    <source>
        <dbReference type="PROSITE" id="PS50883"/>
    </source>
</evidence>
<evidence type="ECO:0000256" key="1">
    <source>
        <dbReference type="SAM" id="Phobius"/>
    </source>
</evidence>
<proteinExistence type="predicted"/>
<dbReference type="Proteomes" id="UP000094761">
    <property type="component" value="Unassembled WGS sequence"/>
</dbReference>
<feature type="transmembrane region" description="Helical" evidence="1">
    <location>
        <begin position="38"/>
        <end position="58"/>
    </location>
</feature>
<evidence type="ECO:0000259" key="3">
    <source>
        <dbReference type="PROSITE" id="PS50887"/>
    </source>
</evidence>
<reference evidence="5 7" key="1">
    <citation type="submission" date="2016-03" db="EMBL/GenBank/DDBJ databases">
        <title>Draft genome sequence of the Vibrio tubiashii subs. europaeus.</title>
        <authorList>
            <person name="Spinard E."/>
            <person name="Dubert J."/>
            <person name="Nelson D.R."/>
            <person name="Barja J.L."/>
        </authorList>
    </citation>
    <scope>NUCLEOTIDE SEQUENCE [LARGE SCALE GENOMIC DNA]</scope>
    <source>
        <strain evidence="7">PP-638</strain>
        <strain evidence="5">PP2-638</strain>
    </source>
</reference>
<dbReference type="InterPro" id="IPR035919">
    <property type="entry name" value="EAL_sf"/>
</dbReference>
<reference evidence="4" key="3">
    <citation type="submission" date="2022-11" db="EMBL/GenBank/DDBJ databases">
        <title>Role of the vibriolysin VemA secreted by the emergent pathogen Vibrio europaeus in the colonization of Manila clam mucus.</title>
        <authorList>
            <person name="Martinez C."/>
            <person name="Rodriguez S."/>
            <person name="Vences A."/>
            <person name="Barja J.L."/>
            <person name="Toranzo A.E."/>
            <person name="Dubert J."/>
        </authorList>
    </citation>
    <scope>NUCLEOTIDE SEQUENCE</scope>
    <source>
        <strain evidence="4">3454</strain>
    </source>
</reference>
<dbReference type="InterPro" id="IPR050706">
    <property type="entry name" value="Cyclic-di-GMP_PDE-like"/>
</dbReference>
<keyword evidence="1" id="KW-0472">Membrane</keyword>
<name>A0A178J5U6_9VIBR</name>
<dbReference type="SUPFAM" id="SSF141868">
    <property type="entry name" value="EAL domain-like"/>
    <property type="match status" value="1"/>
</dbReference>
<dbReference type="InterPro" id="IPR001633">
    <property type="entry name" value="EAL_dom"/>
</dbReference>
<dbReference type="PANTHER" id="PTHR33121">
    <property type="entry name" value="CYCLIC DI-GMP PHOSPHODIESTERASE PDEF"/>
    <property type="match status" value="1"/>
</dbReference>
<dbReference type="AlphaFoldDB" id="A0A178J5U6"/>
<dbReference type="InterPro" id="IPR029787">
    <property type="entry name" value="Nucleotide_cyclase"/>
</dbReference>
<protein>
    <submittedName>
        <fullName evidence="5">Diguanylate cyclase</fullName>
    </submittedName>
    <submittedName>
        <fullName evidence="4">EAL domain-containing protein</fullName>
    </submittedName>
</protein>